<feature type="region of interest" description="Disordered" evidence="1">
    <location>
        <begin position="68"/>
        <end position="94"/>
    </location>
</feature>
<evidence type="ECO:0000256" key="1">
    <source>
        <dbReference type="SAM" id="MobiDB-lite"/>
    </source>
</evidence>
<accession>A0A9D4Z4F2</accession>
<protein>
    <submittedName>
        <fullName evidence="2">Uncharacterized protein</fullName>
    </submittedName>
</protein>
<comment type="caution">
    <text evidence="2">The sequence shown here is derived from an EMBL/GenBank/DDBJ whole genome shotgun (WGS) entry which is preliminary data.</text>
</comment>
<dbReference type="EMBL" id="JABFUD020000023">
    <property type="protein sequence ID" value="KAI5060835.1"/>
    <property type="molecule type" value="Genomic_DNA"/>
</dbReference>
<organism evidence="2 3">
    <name type="scientific">Adiantum capillus-veneris</name>
    <name type="common">Maidenhair fern</name>
    <dbReference type="NCBI Taxonomy" id="13818"/>
    <lineage>
        <taxon>Eukaryota</taxon>
        <taxon>Viridiplantae</taxon>
        <taxon>Streptophyta</taxon>
        <taxon>Embryophyta</taxon>
        <taxon>Tracheophyta</taxon>
        <taxon>Polypodiopsida</taxon>
        <taxon>Polypodiidae</taxon>
        <taxon>Polypodiales</taxon>
        <taxon>Pteridineae</taxon>
        <taxon>Pteridaceae</taxon>
        <taxon>Vittarioideae</taxon>
        <taxon>Adiantum</taxon>
    </lineage>
</organism>
<gene>
    <name evidence="2" type="ORF">GOP47_0023340</name>
</gene>
<evidence type="ECO:0000313" key="3">
    <source>
        <dbReference type="Proteomes" id="UP000886520"/>
    </source>
</evidence>
<evidence type="ECO:0000313" key="2">
    <source>
        <dbReference type="EMBL" id="KAI5060835.1"/>
    </source>
</evidence>
<reference evidence="2" key="1">
    <citation type="submission" date="2021-01" db="EMBL/GenBank/DDBJ databases">
        <title>Adiantum capillus-veneris genome.</title>
        <authorList>
            <person name="Fang Y."/>
            <person name="Liao Q."/>
        </authorList>
    </citation>
    <scope>NUCLEOTIDE SEQUENCE</scope>
    <source>
        <strain evidence="2">H3</strain>
        <tissue evidence="2">Leaf</tissue>
    </source>
</reference>
<proteinExistence type="predicted"/>
<name>A0A9D4Z4F2_ADICA</name>
<sequence>MLKNVEKCYNQAYHVWKRFHNGVDYAIKKLLDCTKDWKEELSALRTSLRNEKMSPTVRENLIRKNRKWDSGERGGFSSNAIHERQGRKVEVDAK</sequence>
<dbReference type="AlphaFoldDB" id="A0A9D4Z4F2"/>
<feature type="compositionally biased region" description="Basic and acidic residues" evidence="1">
    <location>
        <begin position="81"/>
        <end position="94"/>
    </location>
</feature>
<keyword evidence="3" id="KW-1185">Reference proteome</keyword>
<dbReference type="Proteomes" id="UP000886520">
    <property type="component" value="Chromosome 23"/>
</dbReference>